<feature type="compositionally biased region" description="Polar residues" evidence="1">
    <location>
        <begin position="167"/>
        <end position="182"/>
    </location>
</feature>
<dbReference type="OrthoDB" id="5138418at2759"/>
<proteinExistence type="predicted"/>
<name>A0A136IMG6_9PEZI</name>
<dbReference type="STRING" id="196109.A0A136IMG6"/>
<evidence type="ECO:0000313" key="2">
    <source>
        <dbReference type="EMBL" id="KXJ86160.1"/>
    </source>
</evidence>
<feature type="region of interest" description="Disordered" evidence="1">
    <location>
        <begin position="509"/>
        <end position="528"/>
    </location>
</feature>
<feature type="compositionally biased region" description="Low complexity" evidence="1">
    <location>
        <begin position="333"/>
        <end position="347"/>
    </location>
</feature>
<reference evidence="3" key="1">
    <citation type="submission" date="2016-02" db="EMBL/GenBank/DDBJ databases">
        <title>Draft genome sequence of Microdochium bolleyi, a fungal endophyte of beachgrass.</title>
        <authorList>
            <consortium name="DOE Joint Genome Institute"/>
            <person name="David A.S."/>
            <person name="May G."/>
            <person name="Haridas S."/>
            <person name="Lim J."/>
            <person name="Wang M."/>
            <person name="Labutti K."/>
            <person name="Lipzen A."/>
            <person name="Barry K."/>
            <person name="Grigoriev I.V."/>
        </authorList>
    </citation>
    <scope>NUCLEOTIDE SEQUENCE [LARGE SCALE GENOMIC DNA]</scope>
    <source>
        <strain evidence="3">J235TASD1</strain>
    </source>
</reference>
<feature type="compositionally biased region" description="Acidic residues" evidence="1">
    <location>
        <begin position="511"/>
        <end position="528"/>
    </location>
</feature>
<feature type="compositionally biased region" description="Acidic residues" evidence="1">
    <location>
        <begin position="152"/>
        <end position="161"/>
    </location>
</feature>
<feature type="compositionally biased region" description="Low complexity" evidence="1">
    <location>
        <begin position="393"/>
        <end position="412"/>
    </location>
</feature>
<feature type="compositionally biased region" description="Polar residues" evidence="1">
    <location>
        <begin position="359"/>
        <end position="379"/>
    </location>
</feature>
<feature type="compositionally biased region" description="Polar residues" evidence="1">
    <location>
        <begin position="309"/>
        <end position="321"/>
    </location>
</feature>
<dbReference type="InParanoid" id="A0A136IMG6"/>
<accession>A0A136IMG6</accession>
<feature type="region of interest" description="Disordered" evidence="1">
    <location>
        <begin position="1"/>
        <end position="71"/>
    </location>
</feature>
<organism evidence="2 3">
    <name type="scientific">Microdochium bolleyi</name>
    <dbReference type="NCBI Taxonomy" id="196109"/>
    <lineage>
        <taxon>Eukaryota</taxon>
        <taxon>Fungi</taxon>
        <taxon>Dikarya</taxon>
        <taxon>Ascomycota</taxon>
        <taxon>Pezizomycotina</taxon>
        <taxon>Sordariomycetes</taxon>
        <taxon>Xylariomycetidae</taxon>
        <taxon>Xylariales</taxon>
        <taxon>Microdochiaceae</taxon>
        <taxon>Microdochium</taxon>
    </lineage>
</organism>
<dbReference type="AlphaFoldDB" id="A0A136IMG6"/>
<feature type="region of interest" description="Disordered" evidence="1">
    <location>
        <begin position="249"/>
        <end position="484"/>
    </location>
</feature>
<keyword evidence="3" id="KW-1185">Reference proteome</keyword>
<evidence type="ECO:0000313" key="3">
    <source>
        <dbReference type="Proteomes" id="UP000070501"/>
    </source>
</evidence>
<feature type="compositionally biased region" description="Basic and acidic residues" evidence="1">
    <location>
        <begin position="139"/>
        <end position="151"/>
    </location>
</feature>
<gene>
    <name evidence="2" type="ORF">Micbo1qcDRAFT_36779</name>
</gene>
<feature type="region of interest" description="Disordered" evidence="1">
    <location>
        <begin position="134"/>
        <end position="182"/>
    </location>
</feature>
<dbReference type="Proteomes" id="UP000070501">
    <property type="component" value="Unassembled WGS sequence"/>
</dbReference>
<feature type="compositionally biased region" description="Low complexity" evidence="1">
    <location>
        <begin position="428"/>
        <end position="446"/>
    </location>
</feature>
<sequence length="528" mass="57004">MSLGGQALMHSTYMDSPSGRAPLSGVHPGMFRPPTSPSISGSTYRERPSIASGADSFFANPTPKRKRNTATSIDLSSQWGLGIDNAVQAPQIMTPAQAGRRKISRGNSRYTLAGEIATPGIEVQKRLSESLDDSIYSDTDYRRDGGSRRSQEEDDDEEDELGAPLSRYTTAESRPDASTTQANGWGAFAFNTIGGVVGKVWNFCKGGAFRGFHAGGGQGFQISAPTMTAPKGQVWCNEHDVPTLPSHNISNTPGAFPGTSHALEPRYESDTPDSTPRPTAKRRQISGTIPGEELRRNWVMVSEDDNKSSRTQLGQQTSASLAVQPPPPPPFRPSIGGRRISRPISRIQTTPSHPRRQSSRASLGGNTNASTASFASTRSPVRDLEPPSRIPVRSQSPLHSPSRSLSQQSSSQFARIPSPSPYSHRRSQSAASSAAAVSGATPGSAGRLVKKRESMSEVSENSPRLDKQARKLAAKRQQEERQNDLRINDFNARLQEMIRQGKEALGTTIEVDLDEDDGQGDVGGWEDD</sequence>
<protein>
    <submittedName>
        <fullName evidence="2">Uncharacterized protein</fullName>
    </submittedName>
</protein>
<dbReference type="EMBL" id="KQ964270">
    <property type="protein sequence ID" value="KXJ86160.1"/>
    <property type="molecule type" value="Genomic_DNA"/>
</dbReference>
<evidence type="ECO:0000256" key="1">
    <source>
        <dbReference type="SAM" id="MobiDB-lite"/>
    </source>
</evidence>